<evidence type="ECO:0000313" key="5">
    <source>
        <dbReference type="EMBL" id="ADL52507.1"/>
    </source>
</evidence>
<dbReference type="SUPFAM" id="SSF52540">
    <property type="entry name" value="P-loop containing nucleoside triphosphate hydrolases"/>
    <property type="match status" value="1"/>
</dbReference>
<name>D9SS60_CLOC7</name>
<evidence type="ECO:0000256" key="1">
    <source>
        <dbReference type="ARBA" id="ARBA00022448"/>
    </source>
</evidence>
<dbReference type="Pfam" id="PF00005">
    <property type="entry name" value="ABC_tran"/>
    <property type="match status" value="1"/>
</dbReference>
<dbReference type="InterPro" id="IPR003439">
    <property type="entry name" value="ABC_transporter-like_ATP-bd"/>
</dbReference>
<dbReference type="Gene3D" id="3.40.50.300">
    <property type="entry name" value="P-loop containing nucleotide triphosphate hydrolases"/>
    <property type="match status" value="1"/>
</dbReference>
<feature type="domain" description="ABC transporter" evidence="4">
    <location>
        <begin position="5"/>
        <end position="228"/>
    </location>
</feature>
<dbReference type="Proteomes" id="UP000002730">
    <property type="component" value="Chromosome"/>
</dbReference>
<dbReference type="STRING" id="573061.Clocel_2810"/>
<dbReference type="EMBL" id="CP002160">
    <property type="protein sequence ID" value="ADL52507.1"/>
    <property type="molecule type" value="Genomic_DNA"/>
</dbReference>
<dbReference type="RefSeq" id="WP_010074605.1">
    <property type="nucleotide sequence ID" value="NC_014393.1"/>
</dbReference>
<keyword evidence="3" id="KW-0067">ATP-binding</keyword>
<keyword evidence="6" id="KW-1185">Reference proteome</keyword>
<proteinExistence type="predicted"/>
<protein>
    <submittedName>
        <fullName evidence="5">ABC transporter related</fullName>
    </submittedName>
</protein>
<dbReference type="AlphaFoldDB" id="D9SS60"/>
<dbReference type="OrthoDB" id="9804819at2"/>
<dbReference type="InterPro" id="IPR027417">
    <property type="entry name" value="P-loop_NTPase"/>
</dbReference>
<evidence type="ECO:0000256" key="2">
    <source>
        <dbReference type="ARBA" id="ARBA00022741"/>
    </source>
</evidence>
<keyword evidence="2" id="KW-0547">Nucleotide-binding</keyword>
<evidence type="ECO:0000259" key="4">
    <source>
        <dbReference type="PROSITE" id="PS50893"/>
    </source>
</evidence>
<dbReference type="PANTHER" id="PTHR42711:SF13">
    <property type="entry name" value="ABC TRANSPORTER, ATP-BINDING PROTEIN"/>
    <property type="match status" value="1"/>
</dbReference>
<dbReference type="KEGG" id="ccb:Clocel_2810"/>
<sequence length="228" mass="25713">MEYAIMTNNLCKNINGKSIISNINLRVKKGEIYGFLGPQNAGKTTISNLLSNLIKPSMGEVYILGENIFNLQYRKLKKVGIMIDKSIFYNNLTVMENLQIHCEYIGDKNIKIINNILEAVNLIDISKTIVKNLEVKEKRRLAIARSLVSMPELVILDEPLKGFSIIEIDNILELFKWINYEYGTTIFITAETLTSLHCLADTIGVIISGTIVEEVSMANIKNTNRISI</sequence>
<dbReference type="eggNOG" id="COG1131">
    <property type="taxonomic scope" value="Bacteria"/>
</dbReference>
<keyword evidence="1" id="KW-0813">Transport</keyword>
<dbReference type="HOGENOM" id="CLU_000604_1_2_9"/>
<organism evidence="5 6">
    <name type="scientific">Clostridium cellulovorans (strain ATCC 35296 / DSM 3052 / OCM 3 / 743B)</name>
    <dbReference type="NCBI Taxonomy" id="573061"/>
    <lineage>
        <taxon>Bacteria</taxon>
        <taxon>Bacillati</taxon>
        <taxon>Bacillota</taxon>
        <taxon>Clostridia</taxon>
        <taxon>Eubacteriales</taxon>
        <taxon>Clostridiaceae</taxon>
        <taxon>Clostridium</taxon>
    </lineage>
</organism>
<gene>
    <name evidence="5" type="ordered locus">Clocel_2810</name>
</gene>
<dbReference type="PROSITE" id="PS50893">
    <property type="entry name" value="ABC_TRANSPORTER_2"/>
    <property type="match status" value="1"/>
</dbReference>
<dbReference type="GO" id="GO:0005524">
    <property type="term" value="F:ATP binding"/>
    <property type="evidence" value="ECO:0007669"/>
    <property type="project" value="UniProtKB-KW"/>
</dbReference>
<evidence type="ECO:0000256" key="3">
    <source>
        <dbReference type="ARBA" id="ARBA00022840"/>
    </source>
</evidence>
<accession>D9SS60</accession>
<reference evidence="5 6" key="1">
    <citation type="submission" date="2010-08" db="EMBL/GenBank/DDBJ databases">
        <title>Complete sequence of Clostridium cellulovorans 743B.</title>
        <authorList>
            <consortium name="US DOE Joint Genome Institute"/>
            <person name="Lucas S."/>
            <person name="Copeland A."/>
            <person name="Lapidus A."/>
            <person name="Cheng J.-F."/>
            <person name="Bruce D."/>
            <person name="Goodwin L."/>
            <person name="Pitluck S."/>
            <person name="Chertkov O."/>
            <person name="Detter J.C."/>
            <person name="Han C."/>
            <person name="Tapia R."/>
            <person name="Land M."/>
            <person name="Hauser L."/>
            <person name="Chang Y.-J."/>
            <person name="Jeffries C."/>
            <person name="Kyrpides N."/>
            <person name="Ivanova N."/>
            <person name="Mikhailova N."/>
            <person name="Hemme C.L."/>
            <person name="Woyke T."/>
        </authorList>
    </citation>
    <scope>NUCLEOTIDE SEQUENCE [LARGE SCALE GENOMIC DNA]</scope>
    <source>
        <strain evidence="6">ATCC 35296 / DSM 3052 / OCM 3 / 743B</strain>
    </source>
</reference>
<dbReference type="PANTHER" id="PTHR42711">
    <property type="entry name" value="ABC TRANSPORTER ATP-BINDING PROTEIN"/>
    <property type="match status" value="1"/>
</dbReference>
<dbReference type="GO" id="GO:0016887">
    <property type="term" value="F:ATP hydrolysis activity"/>
    <property type="evidence" value="ECO:0007669"/>
    <property type="project" value="InterPro"/>
</dbReference>
<evidence type="ECO:0000313" key="6">
    <source>
        <dbReference type="Proteomes" id="UP000002730"/>
    </source>
</evidence>
<dbReference type="InterPro" id="IPR050763">
    <property type="entry name" value="ABC_transporter_ATP-binding"/>
</dbReference>